<keyword evidence="2" id="KW-1185">Reference proteome</keyword>
<gene>
    <name evidence="1" type="ORF">T07_765</name>
</gene>
<dbReference type="OrthoDB" id="10331275at2759"/>
<organism evidence="1 2">
    <name type="scientific">Trichinella nelsoni</name>
    <dbReference type="NCBI Taxonomy" id="6336"/>
    <lineage>
        <taxon>Eukaryota</taxon>
        <taxon>Metazoa</taxon>
        <taxon>Ecdysozoa</taxon>
        <taxon>Nematoda</taxon>
        <taxon>Enoplea</taxon>
        <taxon>Dorylaimia</taxon>
        <taxon>Trichinellida</taxon>
        <taxon>Trichinellidae</taxon>
        <taxon>Trichinella</taxon>
    </lineage>
</organism>
<evidence type="ECO:0000313" key="1">
    <source>
        <dbReference type="EMBL" id="KRX22720.1"/>
    </source>
</evidence>
<dbReference type="Proteomes" id="UP000054630">
    <property type="component" value="Unassembled WGS sequence"/>
</dbReference>
<dbReference type="AlphaFoldDB" id="A0A0V0S7J1"/>
<reference evidence="1 2" key="1">
    <citation type="submission" date="2015-01" db="EMBL/GenBank/DDBJ databases">
        <title>Evolution of Trichinella species and genotypes.</title>
        <authorList>
            <person name="Korhonen P.K."/>
            <person name="Edoardo P."/>
            <person name="Giuseppe L.R."/>
            <person name="Gasser R.B."/>
        </authorList>
    </citation>
    <scope>NUCLEOTIDE SEQUENCE [LARGE SCALE GENOMIC DNA]</scope>
    <source>
        <strain evidence="1">ISS37</strain>
    </source>
</reference>
<comment type="caution">
    <text evidence="1">The sequence shown here is derived from an EMBL/GenBank/DDBJ whole genome shotgun (WGS) entry which is preliminary data.</text>
</comment>
<proteinExistence type="predicted"/>
<sequence>MDASPFNADLSSASSLFQVFQTAWTAVSMGHPGSSLLPQQLAQHFHLNGEWDQTLDLVIYYCGQPEQAPFSVLVSRFTSC</sequence>
<dbReference type="EMBL" id="JYDL01000029">
    <property type="protein sequence ID" value="KRX22720.1"/>
    <property type="molecule type" value="Genomic_DNA"/>
</dbReference>
<name>A0A0V0S7J1_9BILA</name>
<accession>A0A0V0S7J1</accession>
<protein>
    <submittedName>
        <fullName evidence="1">Uncharacterized protein</fullName>
    </submittedName>
</protein>
<evidence type="ECO:0000313" key="2">
    <source>
        <dbReference type="Proteomes" id="UP000054630"/>
    </source>
</evidence>